<keyword evidence="7" id="KW-0131">Cell cycle</keyword>
<dbReference type="GO" id="GO:0008658">
    <property type="term" value="F:penicillin binding"/>
    <property type="evidence" value="ECO:0007669"/>
    <property type="project" value="InterPro"/>
</dbReference>
<protein>
    <submittedName>
        <fullName evidence="7">Cell division protein FtsI (Penicillin-binding protein 3)</fullName>
    </submittedName>
</protein>
<keyword evidence="3" id="KW-0472">Membrane</keyword>
<dbReference type="Gene3D" id="3.30.450.330">
    <property type="match status" value="1"/>
</dbReference>
<dbReference type="Pfam" id="PF03717">
    <property type="entry name" value="PBP_dimer"/>
    <property type="match status" value="1"/>
</dbReference>
<dbReference type="OrthoDB" id="9789078at2"/>
<comment type="subcellular location">
    <subcellularLocation>
        <location evidence="1">Membrane</location>
    </subcellularLocation>
</comment>
<comment type="similarity">
    <text evidence="2">Belongs to the transpeptidase family.</text>
</comment>
<evidence type="ECO:0000313" key="7">
    <source>
        <dbReference type="EMBL" id="TWH18977.1"/>
    </source>
</evidence>
<dbReference type="Gene3D" id="3.90.1310.10">
    <property type="entry name" value="Penicillin-binding protein 2a (Domain 2)"/>
    <property type="match status" value="1"/>
</dbReference>
<feature type="domain" description="Penicillin-binding protein transpeptidase" evidence="5">
    <location>
        <begin position="314"/>
        <end position="623"/>
    </location>
</feature>
<dbReference type="EMBL" id="VLJV01000001">
    <property type="protein sequence ID" value="TWH18977.1"/>
    <property type="molecule type" value="Genomic_DNA"/>
</dbReference>
<dbReference type="InterPro" id="IPR036138">
    <property type="entry name" value="PBP_dimer_sf"/>
</dbReference>
<dbReference type="GO" id="GO:0071555">
    <property type="term" value="P:cell wall organization"/>
    <property type="evidence" value="ECO:0007669"/>
    <property type="project" value="TreeGrafter"/>
</dbReference>
<evidence type="ECO:0000256" key="2">
    <source>
        <dbReference type="ARBA" id="ARBA00007171"/>
    </source>
</evidence>
<keyword evidence="8" id="KW-1185">Reference proteome</keyword>
<dbReference type="InterPro" id="IPR050515">
    <property type="entry name" value="Beta-lactam/transpept"/>
</dbReference>
<feature type="region of interest" description="Disordered" evidence="4">
    <location>
        <begin position="1"/>
        <end position="45"/>
    </location>
</feature>
<dbReference type="Gene3D" id="3.40.710.10">
    <property type="entry name" value="DD-peptidase/beta-lactamase superfamily"/>
    <property type="match status" value="1"/>
</dbReference>
<comment type="caution">
    <text evidence="7">The sequence shown here is derived from an EMBL/GenBank/DDBJ whole genome shotgun (WGS) entry which is preliminary data.</text>
</comment>
<keyword evidence="7" id="KW-0132">Cell division</keyword>
<dbReference type="Proteomes" id="UP000317303">
    <property type="component" value="Unassembled WGS sequence"/>
</dbReference>
<evidence type="ECO:0000259" key="6">
    <source>
        <dbReference type="Pfam" id="PF03717"/>
    </source>
</evidence>
<dbReference type="InterPro" id="IPR005311">
    <property type="entry name" value="PBP_dimer"/>
</dbReference>
<gene>
    <name evidence="7" type="ORF">JD82_00799</name>
</gene>
<dbReference type="RefSeq" id="WP_051758051.1">
    <property type="nucleotide sequence ID" value="NZ_JOIJ01000021.1"/>
</dbReference>
<reference evidence="7 8" key="1">
    <citation type="submission" date="2019-07" db="EMBL/GenBank/DDBJ databases">
        <title>R&amp;d 2014.</title>
        <authorList>
            <person name="Klenk H.-P."/>
        </authorList>
    </citation>
    <scope>NUCLEOTIDE SEQUENCE [LARGE SCALE GENOMIC DNA]</scope>
    <source>
        <strain evidence="7 8">DSM 43194</strain>
    </source>
</reference>
<accession>A0A660CAR9</accession>
<dbReference type="InterPro" id="IPR001460">
    <property type="entry name" value="PCN-bd_Tpept"/>
</dbReference>
<sequence length="649" mass="70023">MRPKRPAGPAGSRHSASSSPQGRGGAGRTYSAKARRAGRASTADGGTRSRFVIGRIALAVILAATGIKLVHVQGFQAEALSARAEQQRTSTIDIPAQRGDILDRNGAQLAFSVETRTLWANLRLMRKEWAEFAKKNPDSDENYDSHVAEIAKYIAKKVPGKTTEEDLLEELRDRKSSFTYLVDDVQPSVADEIQSEYPEIGYEKRAKREYPAGNVGSNIVGYANWRMEDPDQSKHNIEGLAGLESARNDVLTGKPGRQVADTAQGTDVVIPGTERDLQPATAGSDLQLTIDSDVQYNVQRMLKDYVEKSHADGGSAVVLDAKTGEIYGLASDKTLDPGNLDPDLLTDKAVTEPFEPGSVNKVITAAGAIEAGITKPDDVHRVPGSMKVADHTVHDAWEHGTQPFTTTGIFAKSSNVGTLMLAQELGPDRYLDMLKKFGLGQRTGAGLPGESPGYIPPRNQWSGTTFGNLPIGQGLSMTVLQMASMYQAIANDGVRVEPRVVSATRTPDGRRVAEPKPDETRVVSTHTARQVRDMLRATVQDGDTYEAGTAPQAAIEGYQVAGKTGTGQQINPETGAYSDDLYNITFAGILPADDPRFVVGIRLDAPDTTLPEGSSAAPLFKEMASYLAQRYEIPLSEKKSPVVPLIRRQ</sequence>
<dbReference type="SUPFAM" id="SSF56519">
    <property type="entry name" value="Penicillin binding protein dimerisation domain"/>
    <property type="match status" value="1"/>
</dbReference>
<evidence type="ECO:0000256" key="3">
    <source>
        <dbReference type="ARBA" id="ARBA00023136"/>
    </source>
</evidence>
<organism evidence="7 8">
    <name type="scientific">Prauserella rugosa</name>
    <dbReference type="NCBI Taxonomy" id="43354"/>
    <lineage>
        <taxon>Bacteria</taxon>
        <taxon>Bacillati</taxon>
        <taxon>Actinomycetota</taxon>
        <taxon>Actinomycetes</taxon>
        <taxon>Pseudonocardiales</taxon>
        <taxon>Pseudonocardiaceae</taxon>
        <taxon>Prauserella</taxon>
    </lineage>
</organism>
<dbReference type="SUPFAM" id="SSF56601">
    <property type="entry name" value="beta-lactamase/transpeptidase-like"/>
    <property type="match status" value="1"/>
</dbReference>
<evidence type="ECO:0000313" key="8">
    <source>
        <dbReference type="Proteomes" id="UP000317303"/>
    </source>
</evidence>
<dbReference type="AlphaFoldDB" id="A0A660CAR9"/>
<dbReference type="Pfam" id="PF00905">
    <property type="entry name" value="Transpeptidase"/>
    <property type="match status" value="1"/>
</dbReference>
<dbReference type="GO" id="GO:0051301">
    <property type="term" value="P:cell division"/>
    <property type="evidence" value="ECO:0007669"/>
    <property type="project" value="UniProtKB-KW"/>
</dbReference>
<dbReference type="InterPro" id="IPR012338">
    <property type="entry name" value="Beta-lactam/transpept-like"/>
</dbReference>
<evidence type="ECO:0000259" key="5">
    <source>
        <dbReference type="Pfam" id="PF00905"/>
    </source>
</evidence>
<proteinExistence type="inferred from homology"/>
<dbReference type="GO" id="GO:0005886">
    <property type="term" value="C:plasma membrane"/>
    <property type="evidence" value="ECO:0007669"/>
    <property type="project" value="TreeGrafter"/>
</dbReference>
<name>A0A660CAR9_9PSEU</name>
<evidence type="ECO:0000256" key="1">
    <source>
        <dbReference type="ARBA" id="ARBA00004370"/>
    </source>
</evidence>
<evidence type="ECO:0000256" key="4">
    <source>
        <dbReference type="SAM" id="MobiDB-lite"/>
    </source>
</evidence>
<dbReference type="PANTHER" id="PTHR30627:SF1">
    <property type="entry name" value="PEPTIDOGLYCAN D,D-TRANSPEPTIDASE FTSI"/>
    <property type="match status" value="1"/>
</dbReference>
<dbReference type="PANTHER" id="PTHR30627">
    <property type="entry name" value="PEPTIDOGLYCAN D,D-TRANSPEPTIDASE"/>
    <property type="match status" value="1"/>
</dbReference>
<feature type="domain" description="Penicillin-binding protein dimerisation" evidence="6">
    <location>
        <begin position="94"/>
        <end position="261"/>
    </location>
</feature>